<dbReference type="EMBL" id="CP031165">
    <property type="protein sequence ID" value="AXV06648.1"/>
    <property type="molecule type" value="Genomic_DNA"/>
</dbReference>
<proteinExistence type="predicted"/>
<dbReference type="Proteomes" id="UP000264006">
    <property type="component" value="Chromosome"/>
</dbReference>
<protein>
    <submittedName>
        <fullName evidence="4">O-succinylbenzoic acid--CoA ligase</fullName>
    </submittedName>
</protein>
<dbReference type="InterPro" id="IPR050237">
    <property type="entry name" value="ATP-dep_AMP-bd_enzyme"/>
</dbReference>
<dbReference type="Gene3D" id="3.40.50.12780">
    <property type="entry name" value="N-terminal domain of ligase-like"/>
    <property type="match status" value="1"/>
</dbReference>
<dbReference type="RefSeq" id="WP_164710297.1">
    <property type="nucleotide sequence ID" value="NZ_CP031165.1"/>
</dbReference>
<dbReference type="GO" id="GO:0016878">
    <property type="term" value="F:acid-thiol ligase activity"/>
    <property type="evidence" value="ECO:0007669"/>
    <property type="project" value="UniProtKB-ARBA"/>
</dbReference>
<dbReference type="Pfam" id="PF00501">
    <property type="entry name" value="AMP-binding"/>
    <property type="match status" value="1"/>
</dbReference>
<feature type="region of interest" description="Disordered" evidence="1">
    <location>
        <begin position="500"/>
        <end position="527"/>
    </location>
</feature>
<feature type="domain" description="AMP-binding enzyme C-terminal" evidence="3">
    <location>
        <begin position="424"/>
        <end position="499"/>
    </location>
</feature>
<dbReference type="PANTHER" id="PTHR43767:SF1">
    <property type="entry name" value="NONRIBOSOMAL PEPTIDE SYNTHASE PES1 (EUROFUNG)-RELATED"/>
    <property type="match status" value="1"/>
</dbReference>
<dbReference type="PANTHER" id="PTHR43767">
    <property type="entry name" value="LONG-CHAIN-FATTY-ACID--COA LIGASE"/>
    <property type="match status" value="1"/>
</dbReference>
<evidence type="ECO:0000259" key="3">
    <source>
        <dbReference type="Pfam" id="PF13193"/>
    </source>
</evidence>
<dbReference type="KEGG" id="euz:DVS28_a1963"/>
<gene>
    <name evidence="4" type="ORF">DVS28_a1963</name>
</gene>
<dbReference type="InterPro" id="IPR025110">
    <property type="entry name" value="AMP-bd_C"/>
</dbReference>
<dbReference type="Gene3D" id="3.30.300.30">
    <property type="match status" value="1"/>
</dbReference>
<dbReference type="PROSITE" id="PS00455">
    <property type="entry name" value="AMP_BINDING"/>
    <property type="match status" value="1"/>
</dbReference>
<dbReference type="SUPFAM" id="SSF56801">
    <property type="entry name" value="Acetyl-CoA synthetase-like"/>
    <property type="match status" value="1"/>
</dbReference>
<accession>A0A346XWQ1</accession>
<sequence length="527" mass="56319">MRRAGGTAALIDRGDPEIRSVAPAVSFDDQTLTYAQLRERVSAMAARLAGVGVESGHAVGLVLPNGLNMIVALYACWWRGATAVPMNHTQTARELRFAIEDAQVSLVLVHPDQYEVAREAGPEGRTFAYGPGMPPTGAEALPPAGGMVEPEPVAPEDPAVVIFTSGTTGRPKGAVLSHGSLDKANAAIGAALKGRPGPYDIKAGDRPPTLVALPLSHTGGLCSLIFAHYAGRHAVVLRKFRLDDFLMAVERHGVDTVVATPTMLQMLLHAPEIELPGVRMVQSSGAPLPPSVKSRFEARFGIPIIQNYGQTEALHVAGWTREELTSGTWRPGSVGRPYAGVELRILSDDGVAQAPDEIGEIVVRSDHTMSMYIGAEARDGGAVDPDGWLFTGDLGYLDADGYLFVVDRKREMLLVGGFNVYPAEIENVLLDHPDVSEVVVVGIPDERLGEVPHAFVVPLEGRSVSAEALVAYTRENLAHYKAVRGVTVVEGLPQTHSQKIKRKSVRDMALSSAANKSSDVPNQEDNQ</sequence>
<keyword evidence="5" id="KW-1185">Reference proteome</keyword>
<dbReference type="Pfam" id="PF13193">
    <property type="entry name" value="AMP-binding_C"/>
    <property type="match status" value="1"/>
</dbReference>
<dbReference type="AlphaFoldDB" id="A0A346XWQ1"/>
<evidence type="ECO:0000256" key="1">
    <source>
        <dbReference type="SAM" id="MobiDB-lite"/>
    </source>
</evidence>
<dbReference type="InterPro" id="IPR042099">
    <property type="entry name" value="ANL_N_sf"/>
</dbReference>
<dbReference type="InterPro" id="IPR000873">
    <property type="entry name" value="AMP-dep_synth/lig_dom"/>
</dbReference>
<dbReference type="InterPro" id="IPR020845">
    <property type="entry name" value="AMP-binding_CS"/>
</dbReference>
<evidence type="ECO:0000313" key="5">
    <source>
        <dbReference type="Proteomes" id="UP000264006"/>
    </source>
</evidence>
<evidence type="ECO:0000313" key="4">
    <source>
        <dbReference type="EMBL" id="AXV06648.1"/>
    </source>
</evidence>
<keyword evidence="4" id="KW-0436">Ligase</keyword>
<reference evidence="4 5" key="1">
    <citation type="submission" date="2018-09" db="EMBL/GenBank/DDBJ databases">
        <title>Complete genome sequence of Euzebya sp. DY32-46 isolated from seawater of Pacific Ocean.</title>
        <authorList>
            <person name="Xu L."/>
            <person name="Wu Y.-H."/>
            <person name="Xu X.-W."/>
        </authorList>
    </citation>
    <scope>NUCLEOTIDE SEQUENCE [LARGE SCALE GENOMIC DNA]</scope>
    <source>
        <strain evidence="4 5">DY32-46</strain>
    </source>
</reference>
<dbReference type="InterPro" id="IPR045851">
    <property type="entry name" value="AMP-bd_C_sf"/>
</dbReference>
<organism evidence="4 5">
    <name type="scientific">Euzebya pacifica</name>
    <dbReference type="NCBI Taxonomy" id="1608957"/>
    <lineage>
        <taxon>Bacteria</taxon>
        <taxon>Bacillati</taxon>
        <taxon>Actinomycetota</taxon>
        <taxon>Nitriliruptoria</taxon>
        <taxon>Euzebyales</taxon>
    </lineage>
</organism>
<evidence type="ECO:0000259" key="2">
    <source>
        <dbReference type="Pfam" id="PF00501"/>
    </source>
</evidence>
<feature type="domain" description="AMP-dependent synthetase/ligase" evidence="2">
    <location>
        <begin position="22"/>
        <end position="372"/>
    </location>
</feature>
<feature type="compositionally biased region" description="Polar residues" evidence="1">
    <location>
        <begin position="512"/>
        <end position="527"/>
    </location>
</feature>
<name>A0A346XWQ1_9ACTN</name>